<organism evidence="2 3">
    <name type="scientific">Anaeramoeba ignava</name>
    <name type="common">Anaerobic marine amoeba</name>
    <dbReference type="NCBI Taxonomy" id="1746090"/>
    <lineage>
        <taxon>Eukaryota</taxon>
        <taxon>Metamonada</taxon>
        <taxon>Anaeramoebidae</taxon>
        <taxon>Anaeramoeba</taxon>
    </lineage>
</organism>
<comment type="similarity">
    <text evidence="1">Belongs to the VPS26 family.</text>
</comment>
<dbReference type="Pfam" id="PF03643">
    <property type="entry name" value="Vps26"/>
    <property type="match status" value="1"/>
</dbReference>
<dbReference type="PANTHER" id="PTHR12233">
    <property type="entry name" value="VACUOLAR PROTEIN SORTING 26 RELATED"/>
    <property type="match status" value="1"/>
</dbReference>
<accession>A0A9Q0L9N7</accession>
<dbReference type="Proteomes" id="UP001149090">
    <property type="component" value="Unassembled WGS sequence"/>
</dbReference>
<sequence length="299" mass="35577">MNLFKTKSKCEMFVVFDEQQKRQKITKTFRQKEKQLLIYTTGETVSGNLKIEIKDNSKIDFEQITIEFLGQILIVGYDSYIFTQLSRQLEQKGSLSQSKTWEFSFPKVEKQFESYYGRIVTLRYFIKVTIEKKYGSNIRSEFDIFVMNKGHIKENGEPILMEVGIQDCIHLQFEYTKSNFHLNDVLIGKVFYLLSRIKVNLMEISIIKREIIGRGEEIEYHNEVVGKFEIMNGTPVKGESIPIRMFLENLDLTPTYRRINNKFSVRYFVKLTLIDEENKKYFKQSEIFFYRTFLETMKL</sequence>
<reference evidence="2" key="1">
    <citation type="submission" date="2022-10" db="EMBL/GenBank/DDBJ databases">
        <title>Novel sulphate-reducing endosymbionts in the free-living metamonad Anaeramoeba.</title>
        <authorList>
            <person name="Jerlstrom-Hultqvist J."/>
            <person name="Cepicka I."/>
            <person name="Gallot-Lavallee L."/>
            <person name="Salas-Leiva D."/>
            <person name="Curtis B.A."/>
            <person name="Zahonova K."/>
            <person name="Pipaliya S."/>
            <person name="Dacks J."/>
            <person name="Roger A.J."/>
        </authorList>
    </citation>
    <scope>NUCLEOTIDE SEQUENCE</scope>
    <source>
        <strain evidence="2">BMAN</strain>
    </source>
</reference>
<name>A0A9Q0L9N7_ANAIG</name>
<evidence type="ECO:0000256" key="1">
    <source>
        <dbReference type="ARBA" id="ARBA00009100"/>
    </source>
</evidence>
<dbReference type="Gene3D" id="2.60.40.640">
    <property type="match status" value="2"/>
</dbReference>
<dbReference type="InterPro" id="IPR014752">
    <property type="entry name" value="Arrestin-like_C"/>
</dbReference>
<dbReference type="EMBL" id="JAPDFW010000130">
    <property type="protein sequence ID" value="KAJ5067310.1"/>
    <property type="molecule type" value="Genomic_DNA"/>
</dbReference>
<evidence type="ECO:0000313" key="2">
    <source>
        <dbReference type="EMBL" id="KAJ5067310.1"/>
    </source>
</evidence>
<dbReference type="OrthoDB" id="3821113at2759"/>
<dbReference type="InterPro" id="IPR014756">
    <property type="entry name" value="Ig_E-set"/>
</dbReference>
<evidence type="ECO:0000313" key="3">
    <source>
        <dbReference type="Proteomes" id="UP001149090"/>
    </source>
</evidence>
<dbReference type="OMA" id="AGKVCIE"/>
<keyword evidence="3" id="KW-1185">Reference proteome</keyword>
<dbReference type="SUPFAM" id="SSF81296">
    <property type="entry name" value="E set domains"/>
    <property type="match status" value="1"/>
</dbReference>
<protein>
    <submittedName>
        <fullName evidence="2">Vacuolar protein sorting-associated protein</fullName>
    </submittedName>
</protein>
<dbReference type="GO" id="GO:0006886">
    <property type="term" value="P:intracellular protein transport"/>
    <property type="evidence" value="ECO:0007669"/>
    <property type="project" value="InterPro"/>
</dbReference>
<comment type="caution">
    <text evidence="2">The sequence shown here is derived from an EMBL/GenBank/DDBJ whole genome shotgun (WGS) entry which is preliminary data.</text>
</comment>
<proteinExistence type="inferred from homology"/>
<dbReference type="AlphaFoldDB" id="A0A9Q0L9N7"/>
<dbReference type="InterPro" id="IPR028934">
    <property type="entry name" value="Vps26-related"/>
</dbReference>
<gene>
    <name evidence="2" type="ORF">M0811_13088</name>
</gene>